<keyword evidence="3" id="KW-1185">Reference proteome</keyword>
<dbReference type="Pfam" id="PF06911">
    <property type="entry name" value="Senescence"/>
    <property type="match status" value="1"/>
</dbReference>
<reference evidence="2 3" key="1">
    <citation type="submission" date="2019-04" db="EMBL/GenBank/DDBJ databases">
        <title>Comparative genomics and transcriptomics to analyze fruiting body development in filamentous ascomycetes.</title>
        <authorList>
            <consortium name="DOE Joint Genome Institute"/>
            <person name="Lutkenhaus R."/>
            <person name="Traeger S."/>
            <person name="Breuer J."/>
            <person name="Kuo A."/>
            <person name="Lipzen A."/>
            <person name="Pangilinan J."/>
            <person name="Dilworth D."/>
            <person name="Sandor L."/>
            <person name="Poggeler S."/>
            <person name="Barry K."/>
            <person name="Grigoriev I.V."/>
            <person name="Nowrousian M."/>
        </authorList>
    </citation>
    <scope>NUCLEOTIDE SEQUENCE [LARGE SCALE GENOMIC DNA]</scope>
    <source>
        <strain evidence="2 3">CBS 389.68</strain>
    </source>
</reference>
<dbReference type="AlphaFoldDB" id="A0A4S2N0A9"/>
<gene>
    <name evidence="2" type="ORF">EX30DRAFT_183719</name>
</gene>
<evidence type="ECO:0000313" key="2">
    <source>
        <dbReference type="EMBL" id="TGZ82383.1"/>
    </source>
</evidence>
<dbReference type="InterPro" id="IPR009686">
    <property type="entry name" value="Senescence/spartin_C"/>
</dbReference>
<dbReference type="EMBL" id="ML220115">
    <property type="protein sequence ID" value="TGZ82383.1"/>
    <property type="molecule type" value="Genomic_DNA"/>
</dbReference>
<evidence type="ECO:0000259" key="1">
    <source>
        <dbReference type="Pfam" id="PF06911"/>
    </source>
</evidence>
<protein>
    <recommendedName>
        <fullName evidence="1">Senescence domain-containing protein</fullName>
    </recommendedName>
</protein>
<dbReference type="Proteomes" id="UP000298138">
    <property type="component" value="Unassembled WGS sequence"/>
</dbReference>
<evidence type="ECO:0000313" key="3">
    <source>
        <dbReference type="Proteomes" id="UP000298138"/>
    </source>
</evidence>
<proteinExistence type="predicted"/>
<sequence>MSTPPKTDEPPKKDLHLIIPSCIVHQLVNDHRIPLTTGPLTLSTSQNTPETSLLLHISPITLPLSPATTIARTHPNRPNTYLIGTSSGVIELTFDSTIPQLDSLATQFEALLVHHNLLTTGLTADADNITGFLEAAAAKVASGAANLASKKIQSSDGGTQREVPGAVKTMVGSAASTTGAVAEITGQIAEAAGQAAERVGEWVAGKVGTREEVVDAVTAVEVVGDGAKGTVGEVQTRVGDDVAEVVGHEQGREVREVVDRMRDTGGNVGRIVGDVSAIPSKAMWEAGAATVGAGKVEERAIKLSGE</sequence>
<name>A0A4S2N0A9_9PEZI</name>
<dbReference type="InParanoid" id="A0A4S2N0A9"/>
<organism evidence="2 3">
    <name type="scientific">Ascodesmis nigricans</name>
    <dbReference type="NCBI Taxonomy" id="341454"/>
    <lineage>
        <taxon>Eukaryota</taxon>
        <taxon>Fungi</taxon>
        <taxon>Dikarya</taxon>
        <taxon>Ascomycota</taxon>
        <taxon>Pezizomycotina</taxon>
        <taxon>Pezizomycetes</taxon>
        <taxon>Pezizales</taxon>
        <taxon>Ascodesmidaceae</taxon>
        <taxon>Ascodesmis</taxon>
    </lineage>
</organism>
<accession>A0A4S2N0A9</accession>
<feature type="domain" description="Senescence" evidence="1">
    <location>
        <begin position="122"/>
        <end position="286"/>
    </location>
</feature>